<feature type="domain" description="HTH cro/C1-type" evidence="2">
    <location>
        <begin position="12"/>
        <end position="66"/>
    </location>
</feature>
<evidence type="ECO:0000313" key="4">
    <source>
        <dbReference type="Proteomes" id="UP000198855"/>
    </source>
</evidence>
<dbReference type="PANTHER" id="PTHR46797">
    <property type="entry name" value="HTH-TYPE TRANSCRIPTIONAL REGULATOR"/>
    <property type="match status" value="1"/>
</dbReference>
<dbReference type="GO" id="GO:0003677">
    <property type="term" value="F:DNA binding"/>
    <property type="evidence" value="ECO:0007669"/>
    <property type="project" value="UniProtKB-KW"/>
</dbReference>
<protein>
    <submittedName>
        <fullName evidence="3">Helix-turn-helix</fullName>
    </submittedName>
</protein>
<dbReference type="CDD" id="cd00093">
    <property type="entry name" value="HTH_XRE"/>
    <property type="match status" value="1"/>
</dbReference>
<keyword evidence="4" id="KW-1185">Reference proteome</keyword>
<reference evidence="4" key="1">
    <citation type="submission" date="2016-10" db="EMBL/GenBank/DDBJ databases">
        <authorList>
            <person name="Varghese N."/>
            <person name="Submissions S."/>
        </authorList>
    </citation>
    <scope>NUCLEOTIDE SEQUENCE [LARGE SCALE GENOMIC DNA]</scope>
    <source>
        <strain evidence="4">CGMCC 1.10784</strain>
    </source>
</reference>
<dbReference type="PROSITE" id="PS50943">
    <property type="entry name" value="HTH_CROC1"/>
    <property type="match status" value="1"/>
</dbReference>
<sequence length="232" mass="26410">MMDIRTEFGQRIKELRARSGMSQEHLAYRAGLDRSYISGVERGERNVSIINIEKIAAALQISVAYLFSGERFSPTQAYQPKEFIVPFKDRIQYTLDPDKKLLSFQVNGLASGKHDVEYMSNIVLGICSAYSKDELDVLVDHRGMKTADGEPVVYSPEVAERAVQFQQELTAYSKKVIVLCNSEFMVEQLNHVAKSSGIYDKATHLFDKDRDMVGKAYEMLDIHDHQFIRSDN</sequence>
<dbReference type="GO" id="GO:0005829">
    <property type="term" value="C:cytosol"/>
    <property type="evidence" value="ECO:0007669"/>
    <property type="project" value="TreeGrafter"/>
</dbReference>
<organism evidence="3 4">
    <name type="scientific">Paenibacillus catalpae</name>
    <dbReference type="NCBI Taxonomy" id="1045775"/>
    <lineage>
        <taxon>Bacteria</taxon>
        <taxon>Bacillati</taxon>
        <taxon>Bacillota</taxon>
        <taxon>Bacilli</taxon>
        <taxon>Bacillales</taxon>
        <taxon>Paenibacillaceae</taxon>
        <taxon>Paenibacillus</taxon>
    </lineage>
</organism>
<dbReference type="GO" id="GO:0003700">
    <property type="term" value="F:DNA-binding transcription factor activity"/>
    <property type="evidence" value="ECO:0007669"/>
    <property type="project" value="TreeGrafter"/>
</dbReference>
<dbReference type="InterPro" id="IPR001387">
    <property type="entry name" value="Cro/C1-type_HTH"/>
</dbReference>
<dbReference type="InterPro" id="IPR010982">
    <property type="entry name" value="Lambda_DNA-bd_dom_sf"/>
</dbReference>
<accession>A0A1I2BQY6</accession>
<dbReference type="Pfam" id="PF01381">
    <property type="entry name" value="HTH_3"/>
    <property type="match status" value="1"/>
</dbReference>
<proteinExistence type="predicted"/>
<dbReference type="RefSeq" id="WP_245773053.1">
    <property type="nucleotide sequence ID" value="NZ_FOMT01000003.1"/>
</dbReference>
<dbReference type="AlphaFoldDB" id="A0A1I2BQY6"/>
<dbReference type="SUPFAM" id="SSF47413">
    <property type="entry name" value="lambda repressor-like DNA-binding domains"/>
    <property type="match status" value="1"/>
</dbReference>
<dbReference type="SMART" id="SM00530">
    <property type="entry name" value="HTH_XRE"/>
    <property type="match status" value="1"/>
</dbReference>
<dbReference type="EMBL" id="FOMT01000003">
    <property type="protein sequence ID" value="SFE57660.1"/>
    <property type="molecule type" value="Genomic_DNA"/>
</dbReference>
<keyword evidence="1" id="KW-0238">DNA-binding</keyword>
<dbReference type="InterPro" id="IPR050807">
    <property type="entry name" value="TransReg_Diox_bact_type"/>
</dbReference>
<evidence type="ECO:0000259" key="2">
    <source>
        <dbReference type="PROSITE" id="PS50943"/>
    </source>
</evidence>
<evidence type="ECO:0000313" key="3">
    <source>
        <dbReference type="EMBL" id="SFE57660.1"/>
    </source>
</evidence>
<gene>
    <name evidence="3" type="ORF">SAMN05216378_3599</name>
</gene>
<dbReference type="Gene3D" id="1.10.260.40">
    <property type="entry name" value="lambda repressor-like DNA-binding domains"/>
    <property type="match status" value="1"/>
</dbReference>
<dbReference type="Proteomes" id="UP000198855">
    <property type="component" value="Unassembled WGS sequence"/>
</dbReference>
<evidence type="ECO:0000256" key="1">
    <source>
        <dbReference type="ARBA" id="ARBA00023125"/>
    </source>
</evidence>
<dbReference type="STRING" id="1045775.SAMN05216378_3599"/>
<name>A0A1I2BQY6_9BACL</name>
<dbReference type="PANTHER" id="PTHR46797:SF1">
    <property type="entry name" value="METHYLPHOSPHONATE SYNTHASE"/>
    <property type="match status" value="1"/>
</dbReference>